<comment type="caution">
    <text evidence="4">The sequence shown here is derived from an EMBL/GenBank/DDBJ whole genome shotgun (WGS) entry which is preliminary data.</text>
</comment>
<evidence type="ECO:0000313" key="5">
    <source>
        <dbReference type="Proteomes" id="UP000179003"/>
    </source>
</evidence>
<name>A0A1F5EHQ0_9BACT</name>
<keyword evidence="2" id="KW-0175">Coiled coil</keyword>
<evidence type="ECO:0000259" key="3">
    <source>
        <dbReference type="Pfam" id="PF01551"/>
    </source>
</evidence>
<evidence type="ECO:0000256" key="2">
    <source>
        <dbReference type="SAM" id="Coils"/>
    </source>
</evidence>
<dbReference type="CDD" id="cd12797">
    <property type="entry name" value="M23_peptidase"/>
    <property type="match status" value="1"/>
</dbReference>
<dbReference type="GO" id="GO:0004222">
    <property type="term" value="F:metalloendopeptidase activity"/>
    <property type="evidence" value="ECO:0007669"/>
    <property type="project" value="TreeGrafter"/>
</dbReference>
<dbReference type="PANTHER" id="PTHR21666:SF289">
    <property type="entry name" value="L-ALA--D-GLU ENDOPEPTIDASE"/>
    <property type="match status" value="1"/>
</dbReference>
<dbReference type="SUPFAM" id="SSF51261">
    <property type="entry name" value="Duplicated hybrid motif"/>
    <property type="match status" value="1"/>
</dbReference>
<feature type="domain" description="M23ase beta-sheet core" evidence="3">
    <location>
        <begin position="299"/>
        <end position="393"/>
    </location>
</feature>
<proteinExistence type="predicted"/>
<protein>
    <recommendedName>
        <fullName evidence="3">M23ase beta-sheet core domain-containing protein</fullName>
    </recommendedName>
</protein>
<accession>A0A1F5EHQ0</accession>
<feature type="coiled-coil region" evidence="2">
    <location>
        <begin position="30"/>
        <end position="85"/>
    </location>
</feature>
<dbReference type="Gene3D" id="6.10.250.3150">
    <property type="match status" value="1"/>
</dbReference>
<dbReference type="Pfam" id="PF01551">
    <property type="entry name" value="Peptidase_M23"/>
    <property type="match status" value="1"/>
</dbReference>
<keyword evidence="1" id="KW-0732">Signal</keyword>
<dbReference type="STRING" id="1797582.A2442_03445"/>
<evidence type="ECO:0000256" key="1">
    <source>
        <dbReference type="ARBA" id="ARBA00022729"/>
    </source>
</evidence>
<evidence type="ECO:0000313" key="4">
    <source>
        <dbReference type="EMBL" id="OGD66911.1"/>
    </source>
</evidence>
<reference evidence="4 5" key="1">
    <citation type="journal article" date="2016" name="Nat. Commun.">
        <title>Thousands of microbial genomes shed light on interconnected biogeochemical processes in an aquifer system.</title>
        <authorList>
            <person name="Anantharaman K."/>
            <person name="Brown C.T."/>
            <person name="Hug L.A."/>
            <person name="Sharon I."/>
            <person name="Castelle C.J."/>
            <person name="Probst A.J."/>
            <person name="Thomas B.C."/>
            <person name="Singh A."/>
            <person name="Wilkins M.J."/>
            <person name="Karaoz U."/>
            <person name="Brodie E.L."/>
            <person name="Williams K.H."/>
            <person name="Hubbard S.S."/>
            <person name="Banfield J.F."/>
        </authorList>
    </citation>
    <scope>NUCLEOTIDE SEQUENCE [LARGE SCALE GENOMIC DNA]</scope>
</reference>
<dbReference type="InterPro" id="IPR016047">
    <property type="entry name" value="M23ase_b-sheet_dom"/>
</dbReference>
<dbReference type="PANTHER" id="PTHR21666">
    <property type="entry name" value="PEPTIDASE-RELATED"/>
    <property type="match status" value="1"/>
</dbReference>
<dbReference type="EMBL" id="MFAE01000012">
    <property type="protein sequence ID" value="OGD66911.1"/>
    <property type="molecule type" value="Genomic_DNA"/>
</dbReference>
<sequence length="431" mass="48489">MLKISKVIIFSLFLILLVIQQPGFSNASKIDELKNQIEERNSNMSELEKEIEMYQKQLEEVGAEKQTLNNEIYRLNLNKKKLSSDISLTNNKISSTNLNIEKLGMEIVGKEDIIKNNTKALEETMRMINELDASSLVEIILSTNNISEFWDNIEEIQRFQSGIRNKTAELKEIKTKLEENKKETEEGKRVLVSLKSELSDQEKIVVYNAKEKDQLLSATKNKESNYKTILSEKERLMEEFAKEISDLESQLKIEIDPNSIPDSRYGVLSCPLDSCVWITQYFGKTEFSTKNPQVYNGKGHTGIDFGASSGTKVRAALGGVVEGSGNTDTVPPKCYSYGKWVLIRHNNGLSTLYAHLSLIKVSEGQTVNTGDIVGYSGNTGYSTGPHLHFSVYASAGVQVKQFTNSINCKDKFIPLAPYNAYLNPLSYLPKY</sequence>
<dbReference type="InterPro" id="IPR050570">
    <property type="entry name" value="Cell_wall_metabolism_enzyme"/>
</dbReference>
<dbReference type="AlphaFoldDB" id="A0A1F5EHQ0"/>
<dbReference type="Gene3D" id="2.70.70.10">
    <property type="entry name" value="Glucose Permease (Domain IIA)"/>
    <property type="match status" value="1"/>
</dbReference>
<gene>
    <name evidence="4" type="ORF">A2442_03445</name>
</gene>
<organism evidence="4 5">
    <name type="scientific">Candidatus Campbellbacteria bacterium RIFOXYC2_FULL_35_25</name>
    <dbReference type="NCBI Taxonomy" id="1797582"/>
    <lineage>
        <taxon>Bacteria</taxon>
        <taxon>Candidatus Campbelliibacteriota</taxon>
    </lineage>
</organism>
<dbReference type="InterPro" id="IPR011055">
    <property type="entry name" value="Dup_hybrid_motif"/>
</dbReference>
<dbReference type="Proteomes" id="UP000179003">
    <property type="component" value="Unassembled WGS sequence"/>
</dbReference>